<dbReference type="SMART" id="SM00450">
    <property type="entry name" value="RHOD"/>
    <property type="match status" value="1"/>
</dbReference>
<dbReference type="Proteomes" id="UP001497392">
    <property type="component" value="Unassembled WGS sequence"/>
</dbReference>
<dbReference type="SUPFAM" id="SSF52821">
    <property type="entry name" value="Rhodanese/Cell cycle control phosphatase"/>
    <property type="match status" value="1"/>
</dbReference>
<evidence type="ECO:0000313" key="2">
    <source>
        <dbReference type="EMBL" id="CAL5228766.1"/>
    </source>
</evidence>
<dbReference type="CDD" id="cd00158">
    <property type="entry name" value="RHOD"/>
    <property type="match status" value="1"/>
</dbReference>
<dbReference type="PANTHER" id="PTHR44542:SF14">
    <property type="entry name" value="PROTEIN HIGH ARSENIC CONTENT 1, MITOCHONDRIAL-RELATED"/>
    <property type="match status" value="1"/>
</dbReference>
<sequence length="120" mass="13010">MADVPEVPSVSATEAGPLVLEKKVPYLDVRTEEEFKKQHVQGSINVPWFLDLQTRQMNPSFVGDAKKALQDPDAQVVVSCAVGRRGAMATKALHDAHFTKAVNLEGGLQSWIAAGLPTEQ</sequence>
<dbReference type="PROSITE" id="PS50206">
    <property type="entry name" value="RHODANESE_3"/>
    <property type="match status" value="1"/>
</dbReference>
<dbReference type="Gene3D" id="3.40.250.10">
    <property type="entry name" value="Rhodanese-like domain"/>
    <property type="match status" value="1"/>
</dbReference>
<evidence type="ECO:0000313" key="3">
    <source>
        <dbReference type="Proteomes" id="UP001497392"/>
    </source>
</evidence>
<dbReference type="EMBL" id="CAXHTA020000019">
    <property type="protein sequence ID" value="CAL5228766.1"/>
    <property type="molecule type" value="Genomic_DNA"/>
</dbReference>
<proteinExistence type="predicted"/>
<reference evidence="2 3" key="1">
    <citation type="submission" date="2024-06" db="EMBL/GenBank/DDBJ databases">
        <authorList>
            <person name="Kraege A."/>
            <person name="Thomma B."/>
        </authorList>
    </citation>
    <scope>NUCLEOTIDE SEQUENCE [LARGE SCALE GENOMIC DNA]</scope>
</reference>
<dbReference type="InterPro" id="IPR001763">
    <property type="entry name" value="Rhodanese-like_dom"/>
</dbReference>
<dbReference type="InterPro" id="IPR036873">
    <property type="entry name" value="Rhodanese-like_dom_sf"/>
</dbReference>
<accession>A0ABP1G978</accession>
<dbReference type="InterPro" id="IPR044684">
    <property type="entry name" value="STR17/STR18/HARC1-like"/>
</dbReference>
<gene>
    <name evidence="2" type="primary">g11955</name>
    <name evidence="2" type="ORF">VP750_LOCUS10672</name>
</gene>
<keyword evidence="3" id="KW-1185">Reference proteome</keyword>
<evidence type="ECO:0000259" key="1">
    <source>
        <dbReference type="PROSITE" id="PS50206"/>
    </source>
</evidence>
<comment type="caution">
    <text evidence="2">The sequence shown here is derived from an EMBL/GenBank/DDBJ whole genome shotgun (WGS) entry which is preliminary data.</text>
</comment>
<name>A0ABP1G978_9CHLO</name>
<organism evidence="2 3">
    <name type="scientific">Coccomyxa viridis</name>
    <dbReference type="NCBI Taxonomy" id="1274662"/>
    <lineage>
        <taxon>Eukaryota</taxon>
        <taxon>Viridiplantae</taxon>
        <taxon>Chlorophyta</taxon>
        <taxon>core chlorophytes</taxon>
        <taxon>Trebouxiophyceae</taxon>
        <taxon>Trebouxiophyceae incertae sedis</taxon>
        <taxon>Coccomyxaceae</taxon>
        <taxon>Coccomyxa</taxon>
    </lineage>
</organism>
<dbReference type="Pfam" id="PF00581">
    <property type="entry name" value="Rhodanese"/>
    <property type="match status" value="1"/>
</dbReference>
<protein>
    <submittedName>
        <fullName evidence="2">G11955 protein</fullName>
    </submittedName>
</protein>
<feature type="domain" description="Rhodanese" evidence="1">
    <location>
        <begin position="20"/>
        <end position="120"/>
    </location>
</feature>
<dbReference type="PANTHER" id="PTHR44542">
    <property type="entry name" value="THIOSULFATE SULFURTRANSFERASE 18"/>
    <property type="match status" value="1"/>
</dbReference>